<dbReference type="Gene3D" id="3.90.76.10">
    <property type="entry name" value="Dipeptide-binding Protein, Domain 1"/>
    <property type="match status" value="1"/>
</dbReference>
<dbReference type="GO" id="GO:1904680">
    <property type="term" value="F:peptide transmembrane transporter activity"/>
    <property type="evidence" value="ECO:0007669"/>
    <property type="project" value="TreeGrafter"/>
</dbReference>
<protein>
    <submittedName>
        <fullName evidence="7">ABC transporter substrate-binding protein</fullName>
    </submittedName>
</protein>
<evidence type="ECO:0000313" key="7">
    <source>
        <dbReference type="EMBL" id="HIX66378.1"/>
    </source>
</evidence>
<accession>A0A9D1WSN3</accession>
<comment type="subcellular location">
    <subcellularLocation>
        <location evidence="1">Cell envelope</location>
    </subcellularLocation>
</comment>
<dbReference type="GO" id="GO:0030313">
    <property type="term" value="C:cell envelope"/>
    <property type="evidence" value="ECO:0007669"/>
    <property type="project" value="UniProtKB-SubCell"/>
</dbReference>
<dbReference type="CDD" id="cd00995">
    <property type="entry name" value="PBP2_NikA_DppA_OppA_like"/>
    <property type="match status" value="1"/>
</dbReference>
<gene>
    <name evidence="7" type="ORF">H9736_09035</name>
</gene>
<comment type="similarity">
    <text evidence="2">Belongs to the bacterial solute-binding protein 5 family.</text>
</comment>
<feature type="chain" id="PRO_5038756190" evidence="5">
    <location>
        <begin position="19"/>
        <end position="531"/>
    </location>
</feature>
<dbReference type="GO" id="GO:0043190">
    <property type="term" value="C:ATP-binding cassette (ABC) transporter complex"/>
    <property type="evidence" value="ECO:0007669"/>
    <property type="project" value="InterPro"/>
</dbReference>
<dbReference type="SUPFAM" id="SSF53850">
    <property type="entry name" value="Periplasmic binding protein-like II"/>
    <property type="match status" value="1"/>
</dbReference>
<dbReference type="EMBL" id="DXES01000190">
    <property type="protein sequence ID" value="HIX66378.1"/>
    <property type="molecule type" value="Genomic_DNA"/>
</dbReference>
<reference evidence="7" key="2">
    <citation type="submission" date="2021-04" db="EMBL/GenBank/DDBJ databases">
        <authorList>
            <person name="Gilroy R."/>
        </authorList>
    </citation>
    <scope>NUCLEOTIDE SEQUENCE</scope>
    <source>
        <strain evidence="7">CHK188-5543</strain>
    </source>
</reference>
<feature type="signal peptide" evidence="5">
    <location>
        <begin position="1"/>
        <end position="18"/>
    </location>
</feature>
<dbReference type="PANTHER" id="PTHR30290:SF10">
    <property type="entry name" value="PERIPLASMIC OLIGOPEPTIDE-BINDING PROTEIN-RELATED"/>
    <property type="match status" value="1"/>
</dbReference>
<dbReference type="AlphaFoldDB" id="A0A9D1WSN3"/>
<evidence type="ECO:0000259" key="6">
    <source>
        <dbReference type="Pfam" id="PF00496"/>
    </source>
</evidence>
<evidence type="ECO:0000256" key="4">
    <source>
        <dbReference type="ARBA" id="ARBA00022729"/>
    </source>
</evidence>
<dbReference type="InterPro" id="IPR000914">
    <property type="entry name" value="SBP_5_dom"/>
</dbReference>
<dbReference type="Proteomes" id="UP000886800">
    <property type="component" value="Unassembled WGS sequence"/>
</dbReference>
<comment type="caution">
    <text evidence="7">The sequence shown here is derived from an EMBL/GenBank/DDBJ whole genome shotgun (WGS) entry which is preliminary data.</text>
</comment>
<dbReference type="PIRSF" id="PIRSF002741">
    <property type="entry name" value="MppA"/>
    <property type="match status" value="1"/>
</dbReference>
<dbReference type="GO" id="GO:0042597">
    <property type="term" value="C:periplasmic space"/>
    <property type="evidence" value="ECO:0007669"/>
    <property type="project" value="UniProtKB-ARBA"/>
</dbReference>
<keyword evidence="3" id="KW-0813">Transport</keyword>
<dbReference type="Gene3D" id="3.10.105.10">
    <property type="entry name" value="Dipeptide-binding Protein, Domain 3"/>
    <property type="match status" value="1"/>
</dbReference>
<dbReference type="PANTHER" id="PTHR30290">
    <property type="entry name" value="PERIPLASMIC BINDING COMPONENT OF ABC TRANSPORTER"/>
    <property type="match status" value="1"/>
</dbReference>
<keyword evidence="4 5" id="KW-0732">Signal</keyword>
<dbReference type="GO" id="GO:0015833">
    <property type="term" value="P:peptide transport"/>
    <property type="evidence" value="ECO:0007669"/>
    <property type="project" value="TreeGrafter"/>
</dbReference>
<evidence type="ECO:0000256" key="2">
    <source>
        <dbReference type="ARBA" id="ARBA00005695"/>
    </source>
</evidence>
<dbReference type="PROSITE" id="PS51257">
    <property type="entry name" value="PROKAR_LIPOPROTEIN"/>
    <property type="match status" value="1"/>
</dbReference>
<feature type="domain" description="Solute-binding protein family 5" evidence="6">
    <location>
        <begin position="91"/>
        <end position="450"/>
    </location>
</feature>
<evidence type="ECO:0000313" key="8">
    <source>
        <dbReference type="Proteomes" id="UP000886800"/>
    </source>
</evidence>
<dbReference type="InterPro" id="IPR030678">
    <property type="entry name" value="Peptide/Ni-bd"/>
</dbReference>
<evidence type="ECO:0000256" key="1">
    <source>
        <dbReference type="ARBA" id="ARBA00004196"/>
    </source>
</evidence>
<proteinExistence type="inferred from homology"/>
<name>A0A9D1WSN3_9FIRM</name>
<dbReference type="InterPro" id="IPR039424">
    <property type="entry name" value="SBP_5"/>
</dbReference>
<reference evidence="7" key="1">
    <citation type="journal article" date="2021" name="PeerJ">
        <title>Extensive microbial diversity within the chicken gut microbiome revealed by metagenomics and culture.</title>
        <authorList>
            <person name="Gilroy R."/>
            <person name="Ravi A."/>
            <person name="Getino M."/>
            <person name="Pursley I."/>
            <person name="Horton D.L."/>
            <person name="Alikhan N.F."/>
            <person name="Baker D."/>
            <person name="Gharbi K."/>
            <person name="Hall N."/>
            <person name="Watson M."/>
            <person name="Adriaenssens E.M."/>
            <person name="Foster-Nyarko E."/>
            <person name="Jarju S."/>
            <person name="Secka A."/>
            <person name="Antonio M."/>
            <person name="Oren A."/>
            <person name="Chaudhuri R.R."/>
            <person name="La Ragione R."/>
            <person name="Hildebrand F."/>
            <person name="Pallen M.J."/>
        </authorList>
    </citation>
    <scope>NUCLEOTIDE SEQUENCE</scope>
    <source>
        <strain evidence="7">CHK188-5543</strain>
    </source>
</reference>
<evidence type="ECO:0000256" key="3">
    <source>
        <dbReference type="ARBA" id="ARBA00022448"/>
    </source>
</evidence>
<organism evidence="7 8">
    <name type="scientific">Candidatus Anaerotruncus excrementipullorum</name>
    <dbReference type="NCBI Taxonomy" id="2838465"/>
    <lineage>
        <taxon>Bacteria</taxon>
        <taxon>Bacillati</taxon>
        <taxon>Bacillota</taxon>
        <taxon>Clostridia</taxon>
        <taxon>Eubacteriales</taxon>
        <taxon>Oscillospiraceae</taxon>
        <taxon>Anaerotruncus</taxon>
    </lineage>
</organism>
<dbReference type="Gene3D" id="3.40.190.10">
    <property type="entry name" value="Periplasmic binding protein-like II"/>
    <property type="match status" value="1"/>
</dbReference>
<evidence type="ECO:0000256" key="5">
    <source>
        <dbReference type="SAM" id="SignalP"/>
    </source>
</evidence>
<sequence>MKKLLALALTGAMLLSLAACGGGSEASSAAAVGTGSTAAAEGEATYADTLRVVIPQDPGTLEPGKINTQTYFQVVRQIYEPLFTFMPDGTLEPWLCESYEYEDDTNLIIHLREGVKFSDGTPLTAEDVLWSLQRVVDQSLPPIAYIIDIDFEKSEVIDDNTLRLVTVRPAATLTKRLAFPGLGVASKAAYENGTQNWLGDAVVGTGPYKLVEYVAGDRLELTANENYWREGEPATPNLQLRFIKDDTSRSTEAKAKGADIVITLNHREFDAVNAVDGMHVETVPSTNSVYLMLNCKKAPLDDPKVREAFTYGINLQQTAELVYGDFGSAPSGMIAPIVFGNNPDSFAEYWAHGYDPEKAKELLAEAGYPDGVTVEILVETGDTARNEMAQAFQAQLAPAGFNLQITQLDAVVLYDRVNAQNQHDMVLSGLTCSDYEADNFLNQLLEGSNNIKMTNFDDPHFFELIETGATIMDDAEREKAWQAALDYLMEANVMIPVWHKDLNGAVADNVEGFNLSPAFEEHYYQFAKVRQ</sequence>
<dbReference type="Pfam" id="PF00496">
    <property type="entry name" value="SBP_bac_5"/>
    <property type="match status" value="1"/>
</dbReference>